<evidence type="ECO:0008006" key="2">
    <source>
        <dbReference type="Google" id="ProtNLM"/>
    </source>
</evidence>
<accession>A0A7S4L8B4</accession>
<sequence>MTAGKKYEYRWVEQPGNKLQVSAPEYVDRLCRWINDMLNDDDIFPSCFTSPKKSDAPSSSPSPSSLSFPNNFKKYICHIFRRLYRVFAHIYHHHMEKIVSLGEEAYLNTWFRHFYYFIHEFDLVPEQETDPLKELIECFLEKECFPENIKG</sequence>
<evidence type="ECO:0000313" key="1">
    <source>
        <dbReference type="EMBL" id="CAE2318262.1"/>
    </source>
</evidence>
<gene>
    <name evidence="1" type="ORF">NAES01612_LOCUS16921</name>
</gene>
<dbReference type="Gene3D" id="1.20.140.30">
    <property type="entry name" value="MOB kinase activator"/>
    <property type="match status" value="1"/>
</dbReference>
<organism evidence="1">
    <name type="scientific">Paramoeba aestuarina</name>
    <dbReference type="NCBI Taxonomy" id="180227"/>
    <lineage>
        <taxon>Eukaryota</taxon>
        <taxon>Amoebozoa</taxon>
        <taxon>Discosea</taxon>
        <taxon>Flabellinia</taxon>
        <taxon>Dactylopodida</taxon>
        <taxon>Paramoebidae</taxon>
        <taxon>Paramoeba</taxon>
    </lineage>
</organism>
<dbReference type="InterPro" id="IPR005301">
    <property type="entry name" value="MOB_kinase_act_fam"/>
</dbReference>
<protein>
    <recommendedName>
        <fullName evidence="2">Mob1/phocein family protein</fullName>
    </recommendedName>
</protein>
<reference evidence="1" key="1">
    <citation type="submission" date="2021-01" db="EMBL/GenBank/DDBJ databases">
        <authorList>
            <person name="Corre E."/>
            <person name="Pelletier E."/>
            <person name="Niang G."/>
            <person name="Scheremetjew M."/>
            <person name="Finn R."/>
            <person name="Kale V."/>
            <person name="Holt S."/>
            <person name="Cochrane G."/>
            <person name="Meng A."/>
            <person name="Brown T."/>
            <person name="Cohen L."/>
        </authorList>
    </citation>
    <scope>NUCLEOTIDE SEQUENCE</scope>
    <source>
        <strain evidence="1">SoJaBio B1-5/56/2</strain>
    </source>
</reference>
<dbReference type="SMART" id="SM01388">
    <property type="entry name" value="Mob1_phocein"/>
    <property type="match status" value="1"/>
</dbReference>
<dbReference type="AlphaFoldDB" id="A0A7S4L8B4"/>
<dbReference type="SUPFAM" id="SSF101152">
    <property type="entry name" value="Mob1/phocein"/>
    <property type="match status" value="1"/>
</dbReference>
<proteinExistence type="predicted"/>
<dbReference type="PANTHER" id="PTHR22599">
    <property type="entry name" value="MPS ONE BINDER KINASE ACTIVATOR-LIKE MOB"/>
    <property type="match status" value="1"/>
</dbReference>
<dbReference type="InterPro" id="IPR036703">
    <property type="entry name" value="MOB_kinase_act_sf"/>
</dbReference>
<dbReference type="Pfam" id="PF03637">
    <property type="entry name" value="Mob1_phocein"/>
    <property type="match status" value="1"/>
</dbReference>
<dbReference type="EMBL" id="HBKR01025803">
    <property type="protein sequence ID" value="CAE2318262.1"/>
    <property type="molecule type" value="Transcribed_RNA"/>
</dbReference>
<name>A0A7S4L8B4_9EUKA</name>